<organism evidence="1 2">
    <name type="scientific">[Candida] jaroonii</name>
    <dbReference type="NCBI Taxonomy" id="467808"/>
    <lineage>
        <taxon>Eukaryota</taxon>
        <taxon>Fungi</taxon>
        <taxon>Dikarya</taxon>
        <taxon>Ascomycota</taxon>
        <taxon>Saccharomycotina</taxon>
        <taxon>Pichiomycetes</taxon>
        <taxon>Debaryomycetaceae</taxon>
        <taxon>Yamadazyma</taxon>
    </lineage>
</organism>
<comment type="caution">
    <text evidence="1">The sequence shown here is derived from an EMBL/GenBank/DDBJ whole genome shotgun (WGS) entry which is preliminary data.</text>
</comment>
<dbReference type="EMBL" id="CALSDN010000006">
    <property type="protein sequence ID" value="CAH6721434.1"/>
    <property type="molecule type" value="Genomic_DNA"/>
</dbReference>
<name>A0ACA9Y8T5_9ASCO</name>
<reference evidence="1" key="1">
    <citation type="submission" date="2022-06" db="EMBL/GenBank/DDBJ databases">
        <authorList>
            <person name="Legras J.-L."/>
            <person name="Devillers H."/>
            <person name="Grondin C."/>
        </authorList>
    </citation>
    <scope>NUCLEOTIDE SEQUENCE</scope>
    <source>
        <strain evidence="1">CLIB 1444</strain>
    </source>
</reference>
<keyword evidence="2" id="KW-1185">Reference proteome</keyword>
<evidence type="ECO:0000313" key="1">
    <source>
        <dbReference type="EMBL" id="CAH6721434.1"/>
    </source>
</evidence>
<evidence type="ECO:0000313" key="2">
    <source>
        <dbReference type="Proteomes" id="UP001152531"/>
    </source>
</evidence>
<protein>
    <submittedName>
        <fullName evidence="1">Actin cytoskeleton-regulatory complex protein Pan1p</fullName>
    </submittedName>
</protein>
<sequence length="1398" mass="150928">MGYNPQQTQQTGYGMGNQPQYQQPQYQQSFQQQPTGYYSQPQLQTQATGFYPQQPQLNQGFASQPTGFGQQPQLQSQPTGFIQSQPTGFQQPATTGFGSSGFSVSKNTELKIPSMRLSFITASDQQKFEDLFRASVPTGEQALSGDASRDILLRSGLQPVTLAEIWSLSDTNKTGSLLFPEFALALHFCNLALKGEPLPGMVPEKWMNEVKSFVDAINFSIPEDPSKILQNTPFAPKQEDWLSSMQPPTSFQPQQTGFGMQPQRTGPGFPGTTFGSQPTGGASNAPLTSQRTGGGTLIPLQPQQTAGLIPAQKTGSFQPLNSQNTGAAQGSGFNGLVPQRTGPLQPQTTGFNGLSAQRTGPQPGLTTFQSQPTGGYQPPPQTGFQSQPTGGFQSQPTGGFQSQPTGGFQSQPTGSFQPQTTGIQPQQTGLQSQQTGYLQSQPTGKPGQWGFVSMPTGGIPGLNAMEQHFLPSSQMSSNNLQNAMGGNLKQNVTWAITKQEKQIYDGIFNAWDGSKRGYVDGEVAINIFGKSGLSRPDLESIWTLADGSNRGKLNRDEFAVAMHLVYRRLNGYDVPLRLPPELVPPSSKHIQDSFDTLKQSIRGGVSRTSSSSNVKSNGSRYKNDDDSVGYVSSTRHRSRSYGGEPSTSSVKTSKDNLSVEELKKLIREKKILLDAMDTKDQDASIANRQANSKEAEDIARLKRQIKGVQDRLDTSAGGQASFDEKKQLLARLDHLTKDVVPTLISKIYQVNDSIAKSKIEAFKLKLLKSNPDWKPDSSEADIVGTGPNGEVTDTDRRKFRSKQLLNQRMAALTGKTFGGKGKNEELDNQLKQTVEETTKEKESQTGMIKDITDSIKDLEDGCVANLQVTNEEEVGASKWEKGEGVTSEVAAFIKELASTRPAPKATVTSASKPVSQPVRAPTSQSPSYSAPEDRAAYIKAQAEKRMNERLAKLGIRRRGQDKVEAEPQVEKAEPKPAPTESKPVEKPVEKPQSVSQPVSQPVSQQEAADDESDDEEYKALMKQKQEMESRDKERRDKRKKEKEERLAKLRREMEELKKKDEEGYSSDEEEPVTSVPTYTPGSKTSTQPSAPPQAPSTTTSSTQDSPLPEKPQEERKAHDNNPFAKMGNGTPQLAKQPTGHNTNPFFKPTNTGTPIDHKKAEAQRNSQRGIGAADDDWSDSDKEESDEEDGNRAGAAHLASLLFGGMAPPPQRSTDSSLNLKEEEKEDKRESSVESKDDFTDAVEEPEPISETAPTAQTIPPIPESVPPPPTAAQVPVSMPPVPDMAVPPPIPTGIPPIPTDGPPVPDSIPPPPPPPSMGAPPPPPPPPNMGAPPPPPPPPPMGVPPPPSSNGDSNGSAPVAPPSISALLGEIRGGASLKKVDSNSQRIADGSTVGRVL</sequence>
<proteinExistence type="predicted"/>
<dbReference type="Proteomes" id="UP001152531">
    <property type="component" value="Unassembled WGS sequence"/>
</dbReference>
<accession>A0ACA9Y8T5</accession>
<gene>
    <name evidence="1" type="ORF">CLIB1444_06S02080</name>
</gene>